<proteinExistence type="predicted"/>
<evidence type="ECO:0000259" key="2">
    <source>
        <dbReference type="Pfam" id="PF10313"/>
    </source>
</evidence>
<dbReference type="PANTHER" id="PTHR43991:SF9">
    <property type="entry name" value="DUF2415 DOMAIN-CONTAINING PROTEIN"/>
    <property type="match status" value="1"/>
</dbReference>
<dbReference type="InterPro" id="IPR036322">
    <property type="entry name" value="WD40_repeat_dom_sf"/>
</dbReference>
<feature type="region of interest" description="Disordered" evidence="1">
    <location>
        <begin position="591"/>
        <end position="648"/>
    </location>
</feature>
<organism evidence="3 4">
    <name type="scientific">Aspergillus udagawae</name>
    <dbReference type="NCBI Taxonomy" id="91492"/>
    <lineage>
        <taxon>Eukaryota</taxon>
        <taxon>Fungi</taxon>
        <taxon>Dikarya</taxon>
        <taxon>Ascomycota</taxon>
        <taxon>Pezizomycotina</taxon>
        <taxon>Eurotiomycetes</taxon>
        <taxon>Eurotiomycetidae</taxon>
        <taxon>Eurotiales</taxon>
        <taxon>Aspergillaceae</taxon>
        <taxon>Aspergillus</taxon>
        <taxon>Aspergillus subgen. Fumigati</taxon>
    </lineage>
</organism>
<evidence type="ECO:0000313" key="3">
    <source>
        <dbReference type="EMBL" id="GFF30876.1"/>
    </source>
</evidence>
<dbReference type="InterPro" id="IPR001680">
    <property type="entry name" value="WD40_rpt"/>
</dbReference>
<dbReference type="InterPro" id="IPR015943">
    <property type="entry name" value="WD40/YVTN_repeat-like_dom_sf"/>
</dbReference>
<gene>
    <name evidence="3" type="ORF">IFM46972_03056</name>
</gene>
<dbReference type="EMBL" id="BLKC01000015">
    <property type="protein sequence ID" value="GFF30876.1"/>
    <property type="molecule type" value="Genomic_DNA"/>
</dbReference>
<comment type="caution">
    <text evidence="3">The sequence shown here is derived from an EMBL/GenBank/DDBJ whole genome shotgun (WGS) entry which is preliminary data.</text>
</comment>
<dbReference type="Gene3D" id="2.130.10.10">
    <property type="entry name" value="YVTN repeat-like/Quinoprotein amine dehydrogenase"/>
    <property type="match status" value="1"/>
</dbReference>
<dbReference type="SMART" id="SM00320">
    <property type="entry name" value="WD40"/>
    <property type="match status" value="2"/>
</dbReference>
<sequence>MTTDSALLHHSTESLILATKRRFFPFKIPNFHQQLRNYISTADPDKIYLVADRVIYSIHISSQKRETIAVIPFEPKCLTAGYGWIGVGGSDNGECAFVRIADQATRGDASILLSSDVDSALPINLEPPTSLSPPWPSRGESESTHQASRPHMPEVQLHKFGGSIVNSVTVHRLPGADKGFADEDIMILSNNDKTVTIYSLTRSKVLKVLHHPACMNYAIMSPDSTLLAAVGDETRAYFYDVTCDFESTVLTDNGEKLPAWDWDLIRCIEMDIGTRFDDGCCFTVAFSPFSRLCAIGSQSGVITVFDVATVRDTAGEPDGKNAITCNFNSSRPCCNGGAVRCMAFAPEPWDLLVWLEDKGRAGVADVRQDFIRRQILNLDMNDPDLQEVYTEPILDDSEELESDLDGRILAEYRHGTDAPHRAILDSIERTSNERENGADNSPLRESLIQDLTQRERLIVEFLNTARWTSRVEEGLTERRARVNAQPHPMPRSQFQASTEGTHRPSRPTSPPHRSDALVDTFRENYLDHTGISGRNLNTGRDNPVTPPQGYPEGNGTVIGTGANVGPQPSLTLSWTASPSELQSATFLDRLHAADPNTDGPSSSNSEEGLETRAHEPLTRPSATTDRSGTSRLTASDSRHELGRLSTSELRTNVAAERLRRQRQIINEAQHRNSQREQRYRQQLLGFEQTRSPRWIRSVLNELPDRSLGPGARDQESGSTAGLGFGADGRTLYVATVDGIFEFQINTADRKTFPIMSYR</sequence>
<feature type="region of interest" description="Disordered" evidence="1">
    <location>
        <begin position="479"/>
        <end position="515"/>
    </location>
</feature>
<reference evidence="3 4" key="1">
    <citation type="submission" date="2020-01" db="EMBL/GenBank/DDBJ databases">
        <title>Draft genome sequence of Aspergillus udagawae IFM 46972.</title>
        <authorList>
            <person name="Takahashi H."/>
            <person name="Yaguchi T."/>
        </authorList>
    </citation>
    <scope>NUCLEOTIDE SEQUENCE [LARGE SCALE GENOMIC DNA]</scope>
    <source>
        <strain evidence="3 4">IFM 46972</strain>
    </source>
</reference>
<dbReference type="InterPro" id="IPR019417">
    <property type="entry name" value="DUF2415"/>
</dbReference>
<dbReference type="SUPFAM" id="SSF50978">
    <property type="entry name" value="WD40 repeat-like"/>
    <property type="match status" value="1"/>
</dbReference>
<feature type="domain" description="DUF2415" evidence="2">
    <location>
        <begin position="337"/>
        <end position="376"/>
    </location>
</feature>
<name>A0A8H3NFP7_9EURO</name>
<dbReference type="PANTHER" id="PTHR43991">
    <property type="entry name" value="WD REPEAT PROTEIN (AFU_ORTHOLOGUE AFUA_8G05640)-RELATED"/>
    <property type="match status" value="1"/>
</dbReference>
<evidence type="ECO:0000256" key="1">
    <source>
        <dbReference type="SAM" id="MobiDB-lite"/>
    </source>
</evidence>
<feature type="region of interest" description="Disordered" evidence="1">
    <location>
        <begin position="528"/>
        <end position="564"/>
    </location>
</feature>
<accession>A0A8H3NFP7</accession>
<dbReference type="Proteomes" id="UP000465221">
    <property type="component" value="Unassembled WGS sequence"/>
</dbReference>
<dbReference type="AlphaFoldDB" id="A0A8H3NFP7"/>
<feature type="region of interest" description="Disordered" evidence="1">
    <location>
        <begin position="127"/>
        <end position="150"/>
    </location>
</feature>
<dbReference type="Pfam" id="PF10313">
    <property type="entry name" value="DUF2415"/>
    <property type="match status" value="1"/>
</dbReference>
<feature type="compositionally biased region" description="Polar residues" evidence="1">
    <location>
        <begin position="620"/>
        <end position="635"/>
    </location>
</feature>
<evidence type="ECO:0000313" key="4">
    <source>
        <dbReference type="Proteomes" id="UP000465221"/>
    </source>
</evidence>
<protein>
    <recommendedName>
        <fullName evidence="2">DUF2415 domain-containing protein</fullName>
    </recommendedName>
</protein>